<dbReference type="SUPFAM" id="SSF53474">
    <property type="entry name" value="alpha/beta-Hydrolases"/>
    <property type="match status" value="1"/>
</dbReference>
<evidence type="ECO:0000256" key="4">
    <source>
        <dbReference type="ARBA" id="ARBA00022553"/>
    </source>
</evidence>
<dbReference type="Gene3D" id="3.30.559.30">
    <property type="entry name" value="Nonribosomal peptide synthetase, condensation domain"/>
    <property type="match status" value="7"/>
</dbReference>
<feature type="domain" description="Carrier" evidence="6">
    <location>
        <begin position="3135"/>
        <end position="3210"/>
    </location>
</feature>
<keyword evidence="3" id="KW-0596">Phosphopantetheine</keyword>
<dbReference type="InterPro" id="IPR020806">
    <property type="entry name" value="PKS_PP-bd"/>
</dbReference>
<dbReference type="Proteomes" id="UP000281028">
    <property type="component" value="Unassembled WGS sequence"/>
</dbReference>
<dbReference type="Pfam" id="PF00501">
    <property type="entry name" value="AMP-binding"/>
    <property type="match status" value="7"/>
</dbReference>
<dbReference type="SUPFAM" id="SSF47336">
    <property type="entry name" value="ACP-like"/>
    <property type="match status" value="7"/>
</dbReference>
<feature type="domain" description="Carrier" evidence="6">
    <location>
        <begin position="7366"/>
        <end position="7440"/>
    </location>
</feature>
<dbReference type="CDD" id="cd12117">
    <property type="entry name" value="A_NRPS_Srf_like"/>
    <property type="match status" value="1"/>
</dbReference>
<comment type="caution">
    <text evidence="7">The sequence shown here is derived from an EMBL/GenBank/DDBJ whole genome shotgun (WGS) entry which is preliminary data.</text>
</comment>
<dbReference type="InterPro" id="IPR045851">
    <property type="entry name" value="AMP-bd_C_sf"/>
</dbReference>
<dbReference type="InterPro" id="IPR023213">
    <property type="entry name" value="CAT-like_dom_sf"/>
</dbReference>
<dbReference type="FunFam" id="3.30.559.30:FF:000001">
    <property type="entry name" value="Non-ribosomal peptide synthetase"/>
    <property type="match status" value="4"/>
</dbReference>
<dbReference type="InterPro" id="IPR042099">
    <property type="entry name" value="ANL_N_sf"/>
</dbReference>
<dbReference type="GO" id="GO:0016874">
    <property type="term" value="F:ligase activity"/>
    <property type="evidence" value="ECO:0007669"/>
    <property type="project" value="UniProtKB-KW"/>
</dbReference>
<evidence type="ECO:0000256" key="5">
    <source>
        <dbReference type="ARBA" id="ARBA00022598"/>
    </source>
</evidence>
<dbReference type="InterPro" id="IPR006162">
    <property type="entry name" value="Ppantetheine_attach_site"/>
</dbReference>
<dbReference type="Gene3D" id="3.40.50.12780">
    <property type="entry name" value="N-terminal domain of ligase-like"/>
    <property type="match status" value="2"/>
</dbReference>
<dbReference type="InterPro" id="IPR020802">
    <property type="entry name" value="TesA-like"/>
</dbReference>
<comment type="cofactor">
    <cofactor evidence="1">
        <name>pantetheine 4'-phosphate</name>
        <dbReference type="ChEBI" id="CHEBI:47942"/>
    </cofactor>
</comment>
<dbReference type="NCBIfam" id="NF004282">
    <property type="entry name" value="PRK05691.1"/>
    <property type="match status" value="6"/>
</dbReference>
<dbReference type="InterPro" id="IPR036736">
    <property type="entry name" value="ACP-like_sf"/>
</dbReference>
<proteinExistence type="inferred from homology"/>
<dbReference type="Pfam" id="PF00668">
    <property type="entry name" value="Condensation"/>
    <property type="match status" value="7"/>
</dbReference>
<name>A0A9Q5GV74_9BACT</name>
<evidence type="ECO:0000313" key="8">
    <source>
        <dbReference type="Proteomes" id="UP000281028"/>
    </source>
</evidence>
<dbReference type="EMBL" id="RIAR02000001">
    <property type="protein sequence ID" value="NSL86078.1"/>
    <property type="molecule type" value="Genomic_DNA"/>
</dbReference>
<keyword evidence="5" id="KW-0436">Ligase</keyword>
<dbReference type="InterPro" id="IPR000873">
    <property type="entry name" value="AMP-dep_synth/lig_dom"/>
</dbReference>
<dbReference type="SMART" id="SM00823">
    <property type="entry name" value="PKS_PP"/>
    <property type="match status" value="7"/>
</dbReference>
<dbReference type="PROSITE" id="PS50075">
    <property type="entry name" value="CARRIER"/>
    <property type="match status" value="7"/>
</dbReference>
<dbReference type="GO" id="GO:0044550">
    <property type="term" value="P:secondary metabolite biosynthetic process"/>
    <property type="evidence" value="ECO:0007669"/>
    <property type="project" value="UniProtKB-ARBA"/>
</dbReference>
<dbReference type="GO" id="GO:0031177">
    <property type="term" value="F:phosphopantetheine binding"/>
    <property type="evidence" value="ECO:0007669"/>
    <property type="project" value="InterPro"/>
</dbReference>
<keyword evidence="8" id="KW-1185">Reference proteome</keyword>
<evidence type="ECO:0000256" key="2">
    <source>
        <dbReference type="ARBA" id="ARBA00006432"/>
    </source>
</evidence>
<dbReference type="Gene3D" id="3.40.50.1820">
    <property type="entry name" value="alpha/beta hydrolase"/>
    <property type="match status" value="2"/>
</dbReference>
<evidence type="ECO:0000259" key="6">
    <source>
        <dbReference type="PROSITE" id="PS50075"/>
    </source>
</evidence>
<sequence length="7720" mass="855426">MADFNLPAIEALLKKADEHGIRIFLEEDQLIVEMHEDKEIDDVFLDELKNNKGYLISYLKTYTPADKNSFLTDRIPAYERNGEPLPLSFSQERLWFIDQLEGSVHYHIPAVLRLKGNINREALQYALQSIIHRHEVLRMVIRQSGADGAPGQYLLEPEFWQLTPLDASGNWEDTVSAFNNRPFNLAADYMLRAGILRISATEHILALTMHHIATDGWSLSVIVGELSAYYAAYTEQRPPELQPLEIQYADYAIWQRKYISGGILAAQQLYWQQQLRGVEPLNLPLDFPRPPVQSTAGAVAATVFSPELTARLQQFCQQQACTLHMALLAAFQVLLYRYSGQEDICIGTPLAGRKRRELENLVGFFINTLAIRNDMSGNPSFTALLQQVKETLLEAYDHADIPFEKVVEVTVKNRDRSRSPLFQAMLVFQNTPDGPDLTLGDVALSLENTGHTIAKADLAFMLGETSEGMSFSVEYCTALFREATVMQLMQHYEQLLLAILDNPAQPVSHIRLLTQEEQQQLLAANRGKTPDYSCDPAKTLADLFEDQVAATPDATALIFEATQLSYRELQQRSTQLAHYLRAQGIGKGALVPLCISRSTEMITAILGVLKAGAAYVPVDPAYPQERISFMLQDTAAQYVICQEQHLPLLQESNCRPIVLDTIAATLAQQPVTPVTAGTRANDAAYIIYTSGSTGQPKGVLAEHSGVINLILGQSRAYGITAAERIVMFSNYCFDPSVEQLFFALLNGAALVLFREGLQLDTAAFENFLLTQKITHLEATPGFLENLQPGVYNGLKRVITGGEACRKELAERWCGLLDFYNIYGPTETTISALIYHCQPATLAQLNTVPIGKALPAVETYILDNAGNLAPNGVAGELCIGGAGVTRGYLHNETLTAQRFPAHPFNKMKGARLYKTGDLARRLPDGNIEYLGRVDEQVKIRGYRVELGEIENVLKSGGLVSQAVVLADTDASGIKRLVAYVVPVTAFDKEAVQQYLRERLPEYMVPALWVEMEHIPLTANGKVNRKALPAADISGLLARNYAAARNETEAALVNIWQQLLGIQQVGIYDNFFELGGHSLLIMRLMAAIRHELSVEVSVRELFAHVTVASLAAYLQQASPRQLLPPVTAQPRDTRIPLSFSQERLWFTDQLEGSVHYHIPAVLKIKGQLHRDILASALQAIVNRHEVLRTVFREEDGIAYQHILPEGQWQLQQLDTAAGLKETILAFNSQPFNLSADHMLRAGLITHNADEYTLVIILHHIAADGWSVNILVRELTALYSALLENRPAALPDLPFQYADYAIWEKTYLTGEVLEKQRNYWVRQLSDLEPLNLPLDFVRPVVQRTNGAVLHVEINAATTAALHKLSQQQGATLFMTLLAAFKVMLHRYTGQDDICVGTPLAGRKQQEAESLIGFFINTLAVRSRLEGAHTFLELLQQVKHTLLEGYEHQDMPFEKVVEAVVKTRDLSRSPLFQVFFVLQNLPESDQLTLAGLQLSGESMEEDTAQFDLTVTVAEGKDGLALSIEYCTDLFTAATIQRMAAHYKQLLHAVTVSPVKKINALPMLTTAESTELLDLFSGPVTAYPENKTFVHLFEEQAQRTPDAVALVFEEQELTYAALHARANQLAHHLVQSGVTTDTLVPICIERSLEMIVGVVGIMKAGGAYVPVDPRFPADRVSYILEDSAAKIIVSSEASRGVLPADMQVISMDGDRELLAQYPATAPAVVTSPQDVAYVIYTSGSTGKPKGVLVEHAGLLNHLLAMITEFNMSTATVLAFTAPYTFDISVWQMINTMICGGRTVIYTESLILRPDALIRDVDRRGVTLLQLVPSYLTAVLQDDGGVGLSALDYLLVTGEAVSRQLLEQWFSHPVFGRIPVVNAYGPTEASDDVSFHFMRETPLSANVPVGKPVQNLHLYVLDANGELCPYGVPGEICVGGIGVARGYLNRDALTAEKFIANSYHHGRLYKTGDVGRWLPDGNIEYLGRADDQVKVRGYRIELGEIENILHQHTTVSQAVVVAKAGAGGIKRLVGYLLTTADYSREALQLWLQEQLPEYMIPVLMELDAFPLTANGKVDKKALPDPSDEHSPQRIYVAPRNTVETQLATIWEQLLGVARIGVHDNFFELGGHSLLAIRLLSQLRRVLSVELTVKDVFLSPTIATLALQVAGHDTGVQLPALSVQERPARIPLSYSQERLWFIDRLEGSTHYHIPAVLKLTGEVDTAALSLALRRIVERHEVLRTVILEEEGTGYQQVIPADNWELRITVADSDTAQQIAELTDAPFDLSRDYMLRAGLIRLSASEHLLVITLHHIASDGWSSSIIINELSIGYSAALAGVEAPLPALPVQYADYAIWQRSYLSGEVLFRQQEYWKQQLSGVADLDLPTDFTRPAVQGRNGAAYQYTLPEALTAQLHQLSRQEGVTLYMTLLAAFKVLLHRYSGQDDICIGTPVAGRNQQETEELVGFFINTLAIRSDLSGNPAFTALLQQVKATLLSGYQHQDTPFEKVVDVVVKSRDMSRSPLFQVMFVLQNLPAQEHGGEVLLQVAEEDTAHTQTKFDLTFLLDETAEGLALSVEYCTDLFREETIARMVRHYEQLLQSVAATPAQHIGTLPMILEAESVQLLNVFKGHDTAWPEHLTILDIFEQQVTRTPERIAVVYESQHLTYRELDERACQLGHYLRSKGVQEETLVPVCLERSLDMIVSILGIMKAGGAYVPVDPLYPEDRIHYMLEDTAATVVVCSSSCASLFAHISHCVVVDSDWEHISSYPVTAPEFTRLPEQVAYVIYTSGSTGRPKGVLIEHQNVVRLFETDMPLYDFHEQDVWTMFHSFCFDFSVWEMYGALFYGGRLVVVPKPVTQDTGLFGELLIREGVTVLNQTPSSFYVLQDYLTNRITSTTIRYVIFGGEALNPGKLQPWQQLYPASRLINMYGITETTVHVTYQELSAAHLNSSASVIGKPIPTLSAYILDQHQSLVPVGVAGELYIGGAGVARGYLNRDELTAARFISSPFAAGERLYRTGDLARWYPDGNLEYLGRIDDQVKIRGFRIELGEIEHTLQQSGLVNNGIVLAKTDTTGNKQLVGYVVPREAFTREAVQAFLKMHLPEYMVPALWVLLDEIPLTSNGKVNRKALPDPVAALLTDSIYEAPRNETEAQLADIWQELLGIQRPGIHDNFFALGGDSIRVIKVVSRISSVMGKQVKVFDVYQSATIAQLAALLEEKTTEDDTAQVYAAVKTELDTLRQTILPQLPDAALIEDVYPMSDIEKGMIYVSLVNPEDALYHDQFVYKITPAFTREILEQAYSLLAAKHSILRTAFRIGKEEQDVQIVYSSVPVQIDWSDISELPDNAVRDKVEAWLQEERKRPFAVDQAPLWRSSVFRLKEHNLLVFQFHHAILDGWSVASLNTELYEICADLLANKTVTPEPLRCSYKDYIIESLVAKRNDANLHFWQEELADYKRLDIFSRDKSVRQSLTHRYDKDFQQRLTERTQQDRLSVKGIFLGAYLAALNLLTYEEEVTIGLVTNNRPVLEDGDRLLGCFLNTVPFRFEMERNTMNWKNYFSRIEEKLLQLKERDRTSLFEITKITGEQTTDENPYFDALFNFVNFHVYENLGGDVETTARQEDTQERISDHEQTNTFLDCTVSLTGGDLQVEYSIRKELRSGKRPEDLLRYMNTVLAAYLDQPETLMNSSSLLPATEMSQLSVLAAGNVTDYPQDKTLHALFDEQAQAVPEHTALVYEDTVITYRSLQQATDRLAHYLQTQGVTAGMNVLVGLDRSIEMMVAILAILKAGAAYVPVDMSYPAERIRFILEDIGSGTVITDGHYRQQLFDTFDTAVNVICADAMTADSSWEQTRWTAPQTAPEDAAYVMYTSGSTGKPKGVIVSHRNVVSLVIAGTYFPYDADGILLSTGSTAFDSVTGDYWGTLLHGGQLILGAERTLLDSNQLKQLLTDRQVNGFFITTGWFNQLVNTDISVFAGLKTVSSGGDKLSVEHVLKLKQAYPELEIINAYGPTENTVAASSYVVTETAYESSIPIGRPLNNRNVYIVDKYLQPVPAGVPGEILVSGAGLATGYLNLPEMTAEKFVSHPFEPGARAYRTGDLGRWLPDGNIEFLGRADDQVKIRGFRIELAEIENVLEQSEHIKACVVLAKQGQGGGRFLVAYVVPEATFDKPMVRQWLKERLPEYMMPAQWVMMDALPLSYSGKVNRKALPDPDMSALSGAAYVAPRNAIENKLAEIWQEILGLQRVGIYDNFFETGGHSLLAIRLMGAVRKELSADLIVRDLFIHCNIASLAAHVLQQQGKAVEIPAIGTQRRPERIPLSFGQERLWFIDQMEGTTHYHIPVVLTLDHSVDHDALAYALQHIVDRHEVLRTVIRQADDADTAYQEIMPAAGWQLQIRHSGAQQQEEIAAFVDQPFDLSADYMLRAALFINNADEYTLVIAMHHIAADGWSMSVVVKEMTAFYTAFLSGTAPELEPLPFQYADYAVWERSYLQGDVLKNQEAYWREKLSGVAPLNLPTDFVRPLQESRNGAVLNFTLPASLTQALHQLSQQSGATLFMTLLSVFKVLLSRYSAQDDICVGTPVAGRKQQELEGLIGFFINTVALRSDLSGEPSFHQLLQQVKATLLEAYEHQEMPFEKVVETVVKTRDLSRSPVFQVMFELQQMPEVTRTPLGEADFRMEEVERTAALFDLTFTLSENADGLTLSIEYCTDLFAPDTISRMAGHYEQLLQAVVASPVKKINALPMLTTAESTELLDLFSGPVTAYPENKTFVHLFEEQAQRTPDAVALVFEEQELTYAALHARANQLAHHLVQSGVTTDTLVPICIERSLEMIVGVVGIMKAGGAYVPVDPRFPADRVSYILEDSAAKIIVSSEASRGVLPADMQVISMDGDRELLAQYPATAPAVVTSPQDVAYVIYTSGSTGKPKGVLVEHAGLLNHLLAMITEFNMSTATVLAFTAPYTFDISVWQMINTMICGGRTVIYTESLILRPDALIRDVDRRGVTLLQLVPSYLTAVLQDDGGVGLSALDYLLVTGEAVSRQLLEQWFSHPVFGRIPVVNAYGPTEASDDVSFHFMRETPLSANVPVGKPVQNLHLYVLDANGELCPYGVPGEICVGGIGVARGYLNRDALTAEKFIANSYHHGRLYKTGDVGRWLPDGNIEYLGRADDQVKVRGYRIELGEIENILHQHTTVSQAVVVAKAGAGGIKRLVGYLLTTADYSREALQLWLQEQLPEYMIPVLMELDAFPLTANGKVDKKALPDPSDEHSPQRIYVAPRNTVETQLATIWEQLLGVARIGVHDNFFELGGHSLLAIRLLSHLRRVLSVELTVKDVFLSPTIATLALQVAGHDTGVQLPALSVQERPARIPLSYSQERLWFIDRLEGSTHYHIPAVLKLTGAVDTAALSLALRRIVERHEVLRTVILEEEGTGYQQVIPADNWELRITVAGSDTAQQIAELTDAPFDLSRDYMLRAGLIRLTASEHLLVITLHHIASDGWSSSIIINELSIGYSAALAGVEAPLPALPVQYADYAIWQRSYLSGEALQQQLTYWSAQLSGVETLNLPADFTRPATQSIQGAIAGFRINGPVVDALNKLSRQRGATLYMTLLAVFKVLLHRYSGQDDICIGTPVAGRSQQETEDMIGFFVNTLAVRSDLSGNPSFGKLLQQVKDTLLAAYQHQETPFEKIADLVVKSRDLSRTPVFQVLFVLQNTPDSVAETPLPELQLSEYDTAHHTAKFDLSFVLEEDADGLSVNVEYCTDLFRESTVGSMVAHFEQLLLAVAADPEQEIGSLQMLHAADKVQLLDTFAGEQQPYPAGKTLKDLIEEQAAATPDATAAVFEGQSLTFKALDERANQLAHYLRKQGIAEDTLVPLCLERSLEMIVGIAGILKAGAAYVPVDPEYPQDRIAFMLQDTAATLVLTNAAQAAMLSAVAAGVSVIALDTQWNQISEEPVTPPATALQSHHLAYMIYTSGSTGMPKGVMNEHAGVVNRLLWTQDYFKLNASDAVLQKTTFCFDVSVWELLWPLIAGAKLVFAAPGGQKDAGYLRKLIAAEQVTTMHFVPSMMDVFLEDMPAGTCDSLRRVLCSGEALKPQQVDNFHRKFTAAGLYNLYGPTEAAIDVTCWDAVRATAPVTLVPIGKPVANTPLYILDRYNNLVPAGVPGELHIGGVQVARGYRNRPELHQEKFIRDIFAEDSNARLYKTGDICRWLPDGNIEYLGRIDDQVKIRGFRIELGEIENVLEQSGLVQQCVVMAKPDNAGNKRLVGYVVPASSFTKAAAISWLKERLPEYMVPAAWVELEVMPLTSNGKANRKALPEPEAAAVSAAAYVAPRNSTEQALAGIWEQLLDIKQVGVNDSFFELGGHSLLAIRLIAAVRRTLSVELAVKDVFVHPTVAALATHIQEHGNRSLLPAIAEVTEKPVRIPLSFSQERLWFIDQLEGSVHYHIPVVLRLQGILNRMALQYALQGIISRHEVLRTVIREEDGQGYQEVMPAGNWELDVLESGGDVAAAISDFAQQPFQLDTDYMLRAGIFPLDMMEHMLVIVMHHIASDGWSIFIIMEELAALYQAYEKQQESGLQPLPLQYADYAIWQRTYITGEVLHSQQRYWSHQLSDLEPLDLPLDFPRPAVQRTTGDVKHFSLDTLLVEKLKQLSRQQGATLFMTLLAAFKVLLHRYSRQEDICVGTPLAGRTQQEAELLVGYFINTLAVRSRIDGGQPFTALLKQVKDTMLDGYANQDMPFEKIVEAVVKDRDMSRTPLFQVMFSMQNMPEATAPVMGKVTLLPEAPAHTSAKFELNYSITESADGLELSIEYRTDLFAAATIERMAAHYEQLLWSAVVLPSQKIGALQMLTAAEGYELLHEFNTVSVHQQPPITKTIVDLFVIQASVQANMTAVAYEGAELTYRELDKKSDQLAHYLLQQGLKQGALVPVCMERSPELMIGILGILKAGGAYVPIDPAFPADRIAFILEDTASQIFLADNSIREKITLPARPLTCLDIRKDWSIVSKAFAKPAKINLSNSQDLVYVIYTSGSTGQPKGVMIEHHSLVDYVTGLCSRISIAECSTFALVPTVATDLGNTVLFGALATGGALHIISEERINDAVLLQEYFKTHQIDCLKIVPSHWKALSADTTPLLPQRLLIFGGEALQQDVIDTVKAAGTSCEIINHYGPTETTIGKCMHTVDPERIYNAVPVGQPFSATTAYILDTDGEMVPVGVSGELCIGGNGVARGYLNQPELTAEKFIPNPFSAIPGARLYRTGDLARWLPDGNIVYMGRIDDQVKIRGYRVELGEIERVLQQSGLVSQGVVLAQTERTGSRRLVAYVVTSGGFDKEQLQAYLRSRLPEYMIPAVWMELPEMPLTANGKINRKRLPAAVQADELLHTAYTAPQTPVEMQLAAAWKELLDIERVGIYDNFFELGGHSLAAVRLLARIRRMGYTAKLSDLMHHKTVAEQAALFSGQQADKPSWQHPHIVILKDAPGNYPVFIIPGGAGVTDGYETLADALNTAGKVYGLNMMGALAGEQPLDTITAIAAQNIRWMKEVQPQGPYQLVGHSLGGKIVYEMIRQLEAAGEQVHIAAILDTAIDAANTPVSAAVMLEDMTAYLEGGGWLSMPFPAWLQTLQTDMEALPAADMRARMINVITEKCLSACNTEDLQLFRLLAVNTNMPYEITGSSIQAPVAVVRAAAQDWAAHGIDDTLGWKPFIRTIHAFTTPGSHDNMIRGENAAPLAACLHPYFLQDGK</sequence>
<dbReference type="InterPro" id="IPR009081">
    <property type="entry name" value="PP-bd_ACP"/>
</dbReference>
<dbReference type="FunFam" id="3.40.50.980:FF:000002">
    <property type="entry name" value="Enterobactin synthetase component F"/>
    <property type="match status" value="2"/>
</dbReference>
<dbReference type="PROSITE" id="PS00455">
    <property type="entry name" value="AMP_BINDING"/>
    <property type="match status" value="7"/>
</dbReference>
<dbReference type="SMART" id="SM00824">
    <property type="entry name" value="PKS_TE"/>
    <property type="match status" value="1"/>
</dbReference>
<dbReference type="Pfam" id="PF13193">
    <property type="entry name" value="AMP-binding_C"/>
    <property type="match status" value="7"/>
</dbReference>
<feature type="domain" description="Carrier" evidence="6">
    <location>
        <begin position="1041"/>
        <end position="1116"/>
    </location>
</feature>
<dbReference type="CDD" id="cd17643">
    <property type="entry name" value="A_NRPS_Cytc1-like"/>
    <property type="match status" value="1"/>
</dbReference>
<dbReference type="FunFam" id="3.40.50.12780:FF:000012">
    <property type="entry name" value="Non-ribosomal peptide synthetase"/>
    <property type="match status" value="7"/>
</dbReference>
<dbReference type="NCBIfam" id="NF003417">
    <property type="entry name" value="PRK04813.1"/>
    <property type="match status" value="7"/>
</dbReference>
<feature type="domain" description="Carrier" evidence="6">
    <location>
        <begin position="2087"/>
        <end position="2162"/>
    </location>
</feature>
<protein>
    <submittedName>
        <fullName evidence="7">Non-ribosomal peptide synthase/polyketide synthase</fullName>
    </submittedName>
</protein>
<dbReference type="PANTHER" id="PTHR45527">
    <property type="entry name" value="NONRIBOSOMAL PEPTIDE SYNTHETASE"/>
    <property type="match status" value="1"/>
</dbReference>
<dbReference type="CDD" id="cd17646">
    <property type="entry name" value="A_NRPS_AB3403-like"/>
    <property type="match status" value="1"/>
</dbReference>
<dbReference type="PANTHER" id="PTHR45527:SF1">
    <property type="entry name" value="FATTY ACID SYNTHASE"/>
    <property type="match status" value="1"/>
</dbReference>
<dbReference type="SUPFAM" id="SSF56801">
    <property type="entry name" value="Acetyl-CoA synthetase-like"/>
    <property type="match status" value="7"/>
</dbReference>
<feature type="domain" description="Carrier" evidence="6">
    <location>
        <begin position="6312"/>
        <end position="6387"/>
    </location>
</feature>
<dbReference type="InterPro" id="IPR020845">
    <property type="entry name" value="AMP-binding_CS"/>
</dbReference>
<gene>
    <name evidence="7" type="ORF">ECE50_004495</name>
</gene>
<dbReference type="NCBIfam" id="TIGR01733">
    <property type="entry name" value="AA-adenyl-dom"/>
    <property type="match status" value="7"/>
</dbReference>
<evidence type="ECO:0000313" key="7">
    <source>
        <dbReference type="EMBL" id="NSL86078.1"/>
    </source>
</evidence>
<feature type="domain" description="Carrier" evidence="6">
    <location>
        <begin position="4210"/>
        <end position="4285"/>
    </location>
</feature>
<evidence type="ECO:0000256" key="3">
    <source>
        <dbReference type="ARBA" id="ARBA00022450"/>
    </source>
</evidence>
<dbReference type="FunFam" id="1.10.1200.10:FF:000005">
    <property type="entry name" value="Nonribosomal peptide synthetase 1"/>
    <property type="match status" value="7"/>
</dbReference>
<feature type="domain" description="Carrier" evidence="6">
    <location>
        <begin position="5259"/>
        <end position="5334"/>
    </location>
</feature>
<dbReference type="Pfam" id="PF00975">
    <property type="entry name" value="Thioesterase"/>
    <property type="match status" value="1"/>
</dbReference>
<dbReference type="InterPro" id="IPR001031">
    <property type="entry name" value="Thioesterase"/>
</dbReference>
<dbReference type="Gene3D" id="2.30.38.10">
    <property type="entry name" value="Luciferase, Domain 3"/>
    <property type="match status" value="5"/>
</dbReference>
<dbReference type="InterPro" id="IPR025110">
    <property type="entry name" value="AMP-bd_C"/>
</dbReference>
<dbReference type="CDD" id="cd19531">
    <property type="entry name" value="LCL_NRPS-like"/>
    <property type="match status" value="6"/>
</dbReference>
<dbReference type="Gene3D" id="1.10.1200.10">
    <property type="entry name" value="ACP-like"/>
    <property type="match status" value="6"/>
</dbReference>
<dbReference type="GO" id="GO:0005829">
    <property type="term" value="C:cytosol"/>
    <property type="evidence" value="ECO:0007669"/>
    <property type="project" value="TreeGrafter"/>
</dbReference>
<dbReference type="Gene3D" id="3.30.300.30">
    <property type="match status" value="7"/>
</dbReference>
<comment type="similarity">
    <text evidence="2">Belongs to the ATP-dependent AMP-binding enzyme family.</text>
</comment>
<keyword evidence="4" id="KW-0597">Phosphoprotein</keyword>
<accession>A0A9Q5GV74</accession>
<dbReference type="GO" id="GO:0043041">
    <property type="term" value="P:amino acid activation for nonribosomal peptide biosynthetic process"/>
    <property type="evidence" value="ECO:0007669"/>
    <property type="project" value="TreeGrafter"/>
</dbReference>
<dbReference type="InterPro" id="IPR001242">
    <property type="entry name" value="Condensation_dom"/>
</dbReference>
<dbReference type="Pfam" id="PF00550">
    <property type="entry name" value="PP-binding"/>
    <property type="match status" value="7"/>
</dbReference>
<dbReference type="SUPFAM" id="SSF52777">
    <property type="entry name" value="CoA-dependent acyltransferases"/>
    <property type="match status" value="14"/>
</dbReference>
<reference evidence="7" key="1">
    <citation type="submission" date="2020-05" db="EMBL/GenBank/DDBJ databases">
        <title>Chitinophaga laudate sp. nov., isolated from a tropical peat swamp.</title>
        <authorList>
            <person name="Goh C.B.S."/>
            <person name="Lee M.S."/>
            <person name="Parimannan S."/>
            <person name="Pasbakhsh P."/>
            <person name="Yule C.M."/>
            <person name="Rajandas H."/>
            <person name="Loke S."/>
            <person name="Croft L."/>
            <person name="Tan J.B.L."/>
        </authorList>
    </citation>
    <scope>NUCLEOTIDE SEQUENCE</scope>
    <source>
        <strain evidence="7">Mgbs1</strain>
    </source>
</reference>
<dbReference type="FunFam" id="3.40.50.980:FF:000001">
    <property type="entry name" value="Non-ribosomal peptide synthetase"/>
    <property type="match status" value="6"/>
</dbReference>
<dbReference type="FunFam" id="3.30.300.30:FF:000010">
    <property type="entry name" value="Enterobactin synthetase component F"/>
    <property type="match status" value="7"/>
</dbReference>
<evidence type="ECO:0000256" key="1">
    <source>
        <dbReference type="ARBA" id="ARBA00001957"/>
    </source>
</evidence>
<dbReference type="PROSITE" id="PS00012">
    <property type="entry name" value="PHOSPHOPANTETHEINE"/>
    <property type="match status" value="5"/>
</dbReference>
<dbReference type="CDD" id="cd05930">
    <property type="entry name" value="A_NRPS"/>
    <property type="match status" value="4"/>
</dbReference>
<dbReference type="InterPro" id="IPR010071">
    <property type="entry name" value="AA_adenyl_dom"/>
</dbReference>
<dbReference type="Gene3D" id="3.40.50.980">
    <property type="match status" value="10"/>
</dbReference>
<dbReference type="Gene3D" id="3.30.559.10">
    <property type="entry name" value="Chloramphenicol acetyltransferase-like domain"/>
    <property type="match status" value="7"/>
</dbReference>
<dbReference type="FunFam" id="2.30.38.10:FF:000001">
    <property type="entry name" value="Non-ribosomal peptide synthetase PvdI"/>
    <property type="match status" value="4"/>
</dbReference>
<dbReference type="InterPro" id="IPR029058">
    <property type="entry name" value="AB_hydrolase_fold"/>
</dbReference>
<organism evidence="7 8">
    <name type="scientific">Chitinophaga solisilvae</name>
    <dbReference type="NCBI Taxonomy" id="1233460"/>
    <lineage>
        <taxon>Bacteria</taxon>
        <taxon>Pseudomonadati</taxon>
        <taxon>Bacteroidota</taxon>
        <taxon>Chitinophagia</taxon>
        <taxon>Chitinophagales</taxon>
        <taxon>Chitinophagaceae</taxon>
        <taxon>Chitinophaga</taxon>
    </lineage>
</organism>